<dbReference type="Pfam" id="PF00617">
    <property type="entry name" value="RasGEF"/>
    <property type="match status" value="1"/>
</dbReference>
<dbReference type="OrthoDB" id="10254377at2759"/>
<dbReference type="InterPro" id="IPR001895">
    <property type="entry name" value="RASGEF_cat_dom"/>
</dbReference>
<dbReference type="InterPro" id="IPR008937">
    <property type="entry name" value="Ras-like_GEF"/>
</dbReference>
<dbReference type="PANTHER" id="PTHR23113:SF368">
    <property type="entry name" value="CELL DIVISION CONTROL PROTEIN 25"/>
    <property type="match status" value="1"/>
</dbReference>
<dbReference type="SMART" id="SM00147">
    <property type="entry name" value="RasGEF"/>
    <property type="match status" value="1"/>
</dbReference>
<protein>
    <recommendedName>
        <fullName evidence="3">Ras-GEF domain-containing protein</fullName>
    </recommendedName>
</protein>
<dbReference type="AlphaFoldDB" id="A0A8T0DYC9"/>
<dbReference type="GO" id="GO:0007265">
    <property type="term" value="P:Ras protein signal transduction"/>
    <property type="evidence" value="ECO:0007669"/>
    <property type="project" value="TreeGrafter"/>
</dbReference>
<dbReference type="GO" id="GO:0005085">
    <property type="term" value="F:guanyl-nucleotide exchange factor activity"/>
    <property type="evidence" value="ECO:0007669"/>
    <property type="project" value="UniProtKB-KW"/>
</dbReference>
<dbReference type="Proteomes" id="UP000699462">
    <property type="component" value="Unassembled WGS sequence"/>
</dbReference>
<comment type="caution">
    <text evidence="4">The sequence shown here is derived from an EMBL/GenBank/DDBJ whole genome shotgun (WGS) entry which is preliminary data.</text>
</comment>
<dbReference type="InterPro" id="IPR023578">
    <property type="entry name" value="Ras_GEF_dom_sf"/>
</dbReference>
<accession>A0A8T0DYC9</accession>
<evidence type="ECO:0000256" key="1">
    <source>
        <dbReference type="ARBA" id="ARBA00022658"/>
    </source>
</evidence>
<dbReference type="EMBL" id="JTDF01000421">
    <property type="protein sequence ID" value="KAF8571601.1"/>
    <property type="molecule type" value="Genomic_DNA"/>
</dbReference>
<organism evidence="4 5">
    <name type="scientific">Paragonimus westermani</name>
    <dbReference type="NCBI Taxonomy" id="34504"/>
    <lineage>
        <taxon>Eukaryota</taxon>
        <taxon>Metazoa</taxon>
        <taxon>Spiralia</taxon>
        <taxon>Lophotrochozoa</taxon>
        <taxon>Platyhelminthes</taxon>
        <taxon>Trematoda</taxon>
        <taxon>Digenea</taxon>
        <taxon>Plagiorchiida</taxon>
        <taxon>Troglotremata</taxon>
        <taxon>Troglotrematidae</taxon>
        <taxon>Paragonimus</taxon>
    </lineage>
</organism>
<dbReference type="GO" id="GO:0005886">
    <property type="term" value="C:plasma membrane"/>
    <property type="evidence" value="ECO:0007669"/>
    <property type="project" value="TreeGrafter"/>
</dbReference>
<proteinExistence type="predicted"/>
<evidence type="ECO:0000313" key="4">
    <source>
        <dbReference type="EMBL" id="KAF8571601.1"/>
    </source>
</evidence>
<dbReference type="PROSITE" id="PS50009">
    <property type="entry name" value="RASGEF_CAT"/>
    <property type="match status" value="1"/>
</dbReference>
<evidence type="ECO:0000313" key="5">
    <source>
        <dbReference type="Proteomes" id="UP000699462"/>
    </source>
</evidence>
<dbReference type="PANTHER" id="PTHR23113">
    <property type="entry name" value="GUANINE NUCLEOTIDE EXCHANGE FACTOR"/>
    <property type="match status" value="1"/>
</dbReference>
<dbReference type="InterPro" id="IPR036964">
    <property type="entry name" value="RASGEF_cat_dom_sf"/>
</dbReference>
<sequence length="952" mass="105503">MENIKSSRVYRPLPPEDDNISGLTYDVAIADITKTGPDAFAEFSSLKWNGKEKHLYAPNIVASTRWFNQINFWVQKEILKYSQLHKRTELLSFFIKLAKKLVDHNNLYSAMSVISALQVECIYRLRHTWNGLNNKDRTTYRRLEELFSQEDNCRRQREFINSISIPGIPYLGLYLSDLTYTNVAHPRVGGKPTAIWFSKINAIIDTIAFFQKSEYPFTLDGTINAYLCSQRYIEELQKFLEEENYQASLHSEPPAQIPYEPQLPKCSSLVSNDSTSEIKSLSNGTFRDIQGLSLGTNAACPNDVNERVNRIDDGRSVSSSKAMSDIKSSWHLDVNDLYLSTLSPCTSTPTLESKKKHKTNEVHNCSSRAMRSDISVDRKPSVSDASCNVLISDASRSHDKLCSNTLSRSQKWSHHHYDLDHWHVYSQSICHGNETQSLLPAVPPRPQRDPAGALHADLLCLPPDSSEADSMQKDRHDCSARIGIRSDPSVCKDALISSFVSCPTGSGAVIQENSNADDAFAPPTGSLDATAVAVCAAVIAKDVKSFPACLDGKRPDKEISNASTVPVVNSACKLSANGTSAVCQFCSALTHSVPPLFWPMDNTHFGVRIVYQGVVQRRTMVQQSNKLSTLTALFSPKLRKSSSTICDSSSVLSTSTIADSSSKCSLANARPAGFSAWRRLWATLVMDCVGSAAFMIYFEPKSKNATFRHNFNAHHCQIQSLVNSCSVQPNVSKPDLFNGDNKTGYQEPHQSQSNLETCELSISGSTSLLPFSIPESEVARTTRMAPISGPSYPSILARVETGRHQDGTPDPNSFLLSDPTSLKAYRFRPVFDPFDGDLTQTVGSFSWLRRTGLHSPRVAPRTSEITPPDLSRIPSSPFSCTSLGRPRGFSAPGIFSSNFRSTTLKTTGESGENDAFYKSGGNSVTEWIRSIQMVLERLEHYYEHQFSDKPTM</sequence>
<evidence type="ECO:0000256" key="2">
    <source>
        <dbReference type="PROSITE-ProRule" id="PRU00168"/>
    </source>
</evidence>
<feature type="domain" description="Ras-GEF" evidence="3">
    <location>
        <begin position="24"/>
        <end position="254"/>
    </location>
</feature>
<evidence type="ECO:0000259" key="3">
    <source>
        <dbReference type="PROSITE" id="PS50009"/>
    </source>
</evidence>
<keyword evidence="5" id="KW-1185">Reference proteome</keyword>
<gene>
    <name evidence="4" type="ORF">P879_00911</name>
</gene>
<name>A0A8T0DYC9_9TREM</name>
<reference evidence="4 5" key="1">
    <citation type="submission" date="2019-07" db="EMBL/GenBank/DDBJ databases">
        <title>Annotation for the trematode Paragonimus westermani.</title>
        <authorList>
            <person name="Choi Y.-J."/>
        </authorList>
    </citation>
    <scope>NUCLEOTIDE SEQUENCE [LARGE SCALE GENOMIC DNA]</scope>
    <source>
        <strain evidence="4">180907_Pwestermani</strain>
    </source>
</reference>
<dbReference type="Gene3D" id="1.10.840.10">
    <property type="entry name" value="Ras guanine-nucleotide exchange factors catalytic domain"/>
    <property type="match status" value="1"/>
</dbReference>
<dbReference type="SUPFAM" id="SSF48366">
    <property type="entry name" value="Ras GEF"/>
    <property type="match status" value="1"/>
</dbReference>
<keyword evidence="1 2" id="KW-0344">Guanine-nucleotide releasing factor</keyword>